<dbReference type="RefSeq" id="WP_319943723.1">
    <property type="nucleotide sequence ID" value="NZ_WEGI01000013.1"/>
</dbReference>
<name>A0A7K0DX17_9NOCA</name>
<evidence type="ECO:0000313" key="2">
    <source>
        <dbReference type="EMBL" id="MQY30323.1"/>
    </source>
</evidence>
<feature type="domain" description="DUF5615" evidence="1">
    <location>
        <begin position="1"/>
        <end position="91"/>
    </location>
</feature>
<dbReference type="EMBL" id="WEGI01000013">
    <property type="protein sequence ID" value="MQY30323.1"/>
    <property type="molecule type" value="Genomic_DNA"/>
</dbReference>
<gene>
    <name evidence="2" type="ORF">NRB56_59250</name>
</gene>
<keyword evidence="3" id="KW-1185">Reference proteome</keyword>
<reference evidence="2 3" key="1">
    <citation type="submission" date="2019-10" db="EMBL/GenBank/DDBJ databases">
        <title>Nocardia macrotermitis sp. nov. and Nocardia aurantia sp. nov., isolated from the gut of fungus growing-termite Macrotermes natalensis.</title>
        <authorList>
            <person name="Benndorf R."/>
            <person name="Schwitalla J."/>
            <person name="Martin K."/>
            <person name="De Beer W."/>
            <person name="Kaster A.-K."/>
            <person name="Vollmers J."/>
            <person name="Poulsen M."/>
            <person name="Beemelmanns C."/>
        </authorList>
    </citation>
    <scope>NUCLEOTIDE SEQUENCE [LARGE SCALE GENOMIC DNA]</scope>
    <source>
        <strain evidence="2 3">RB56</strain>
    </source>
</reference>
<dbReference type="InterPro" id="IPR041049">
    <property type="entry name" value="DUF5615"/>
</dbReference>
<evidence type="ECO:0000313" key="3">
    <source>
        <dbReference type="Proteomes" id="UP000431401"/>
    </source>
</evidence>
<sequence>MKFLVDAQLPPALARAITGEGHDAIHVCDIELTSASDHAVWEEATRLEAVIVTKDEDFVTISRSRGGDSTPAVVWLRAGNCSKKALLEGFLPILPTVVHMLAAGERFIEVR</sequence>
<comment type="caution">
    <text evidence="2">The sequence shown here is derived from an EMBL/GenBank/DDBJ whole genome shotgun (WGS) entry which is preliminary data.</text>
</comment>
<dbReference type="AlphaFoldDB" id="A0A7K0DX17"/>
<organism evidence="2 3">
    <name type="scientific">Nocardia aurantia</name>
    <dbReference type="NCBI Taxonomy" id="2585199"/>
    <lineage>
        <taxon>Bacteria</taxon>
        <taxon>Bacillati</taxon>
        <taxon>Actinomycetota</taxon>
        <taxon>Actinomycetes</taxon>
        <taxon>Mycobacteriales</taxon>
        <taxon>Nocardiaceae</taxon>
        <taxon>Nocardia</taxon>
    </lineage>
</organism>
<evidence type="ECO:0000259" key="1">
    <source>
        <dbReference type="Pfam" id="PF18480"/>
    </source>
</evidence>
<accession>A0A7K0DX17</accession>
<dbReference type="Pfam" id="PF18480">
    <property type="entry name" value="DUF5615"/>
    <property type="match status" value="1"/>
</dbReference>
<protein>
    <recommendedName>
        <fullName evidence="1">DUF5615 domain-containing protein</fullName>
    </recommendedName>
</protein>
<proteinExistence type="predicted"/>
<dbReference type="Proteomes" id="UP000431401">
    <property type="component" value="Unassembled WGS sequence"/>
</dbReference>